<dbReference type="InterPro" id="IPR039424">
    <property type="entry name" value="SBP_5"/>
</dbReference>
<comment type="caution">
    <text evidence="2">The sequence shown here is derived from an EMBL/GenBank/DDBJ whole genome shotgun (WGS) entry which is preliminary data.</text>
</comment>
<dbReference type="Gene3D" id="3.10.105.10">
    <property type="entry name" value="Dipeptide-binding Protein, Domain 3"/>
    <property type="match status" value="1"/>
</dbReference>
<feature type="non-terminal residue" evidence="2">
    <location>
        <position position="1"/>
    </location>
</feature>
<dbReference type="SUPFAM" id="SSF53850">
    <property type="entry name" value="Periplasmic binding protein-like II"/>
    <property type="match status" value="1"/>
</dbReference>
<feature type="non-terminal residue" evidence="2">
    <location>
        <position position="249"/>
    </location>
</feature>
<gene>
    <name evidence="2" type="ORF">S06H3_51601</name>
</gene>
<evidence type="ECO:0000313" key="2">
    <source>
        <dbReference type="EMBL" id="GAI37620.1"/>
    </source>
</evidence>
<dbReference type="InterPro" id="IPR000914">
    <property type="entry name" value="SBP_5_dom"/>
</dbReference>
<dbReference type="GO" id="GO:0015833">
    <property type="term" value="P:peptide transport"/>
    <property type="evidence" value="ECO:0007669"/>
    <property type="project" value="TreeGrafter"/>
</dbReference>
<dbReference type="EMBL" id="BARV01032755">
    <property type="protein sequence ID" value="GAI37620.1"/>
    <property type="molecule type" value="Genomic_DNA"/>
</dbReference>
<dbReference type="PANTHER" id="PTHR30290">
    <property type="entry name" value="PERIPLASMIC BINDING COMPONENT OF ABC TRANSPORTER"/>
    <property type="match status" value="1"/>
</dbReference>
<dbReference type="AlphaFoldDB" id="X1PF17"/>
<feature type="domain" description="Solute-binding protein family 5" evidence="1">
    <location>
        <begin position="17"/>
        <end position="240"/>
    </location>
</feature>
<protein>
    <recommendedName>
        <fullName evidence="1">Solute-binding protein family 5 domain-containing protein</fullName>
    </recommendedName>
</protein>
<name>X1PF17_9ZZZZ</name>
<dbReference type="PANTHER" id="PTHR30290:SF62">
    <property type="entry name" value="OLIGOPEPTIDE ABC TRANSPORTER, PERIPLASMIC OLIGOPEPTIDE-BINDING PROTEIN"/>
    <property type="match status" value="1"/>
</dbReference>
<dbReference type="Pfam" id="PF00496">
    <property type="entry name" value="SBP_bac_5"/>
    <property type="match status" value="1"/>
</dbReference>
<dbReference type="GO" id="GO:1904680">
    <property type="term" value="F:peptide transmembrane transporter activity"/>
    <property type="evidence" value="ECO:0007669"/>
    <property type="project" value="TreeGrafter"/>
</dbReference>
<organism evidence="2">
    <name type="scientific">marine sediment metagenome</name>
    <dbReference type="NCBI Taxonomy" id="412755"/>
    <lineage>
        <taxon>unclassified sequences</taxon>
        <taxon>metagenomes</taxon>
        <taxon>ecological metagenomes</taxon>
    </lineage>
</organism>
<accession>X1PF17</accession>
<sequence>GGNYTSPASIGFPLLTPWVMVKAVTSGETYERNPYYFKVDAEGNQLPYIDNIRDDLVSDVKISTLKVLAGEVDFLCEDASMADAALYKENEQEGGYRTLLLVSTDPVAVLLNLTHTDPVWREVVRDVRFRKALSLGMKRADIIDAVYLGFAESPTTLPGAYDPTQANQLLDEMGMDKRDKDGWRLGPDGNTFVIPFDQAAAMADWIPATELVVESFKALGIKTTMKPLSYGLMSEMREANELKATVVDT</sequence>
<reference evidence="2" key="1">
    <citation type="journal article" date="2014" name="Front. Microbiol.">
        <title>High frequency of phylogenetically diverse reductive dehalogenase-homologous genes in deep subseafloor sedimentary metagenomes.</title>
        <authorList>
            <person name="Kawai M."/>
            <person name="Futagami T."/>
            <person name="Toyoda A."/>
            <person name="Takaki Y."/>
            <person name="Nishi S."/>
            <person name="Hori S."/>
            <person name="Arai W."/>
            <person name="Tsubouchi T."/>
            <person name="Morono Y."/>
            <person name="Uchiyama I."/>
            <person name="Ito T."/>
            <person name="Fujiyama A."/>
            <person name="Inagaki F."/>
            <person name="Takami H."/>
        </authorList>
    </citation>
    <scope>NUCLEOTIDE SEQUENCE</scope>
    <source>
        <strain evidence="2">Expedition CK06-06</strain>
    </source>
</reference>
<evidence type="ECO:0000259" key="1">
    <source>
        <dbReference type="Pfam" id="PF00496"/>
    </source>
</evidence>
<dbReference type="Gene3D" id="3.40.190.10">
    <property type="entry name" value="Periplasmic binding protein-like II"/>
    <property type="match status" value="1"/>
</dbReference>
<proteinExistence type="predicted"/>